<evidence type="ECO:0000313" key="3">
    <source>
        <dbReference type="Proteomes" id="UP000095767"/>
    </source>
</evidence>
<protein>
    <recommendedName>
        <fullName evidence="1">DUF6598 domain-containing protein</fullName>
    </recommendedName>
</protein>
<dbReference type="InterPro" id="IPR046533">
    <property type="entry name" value="DUF6598"/>
</dbReference>
<reference evidence="2 3" key="1">
    <citation type="submission" date="2016-09" db="EMBL/GenBank/DDBJ databases">
        <title>The draft genome of Dichanthelium oligosanthes: A C3 panicoid grass species.</title>
        <authorList>
            <person name="Studer A.J."/>
            <person name="Schnable J.C."/>
            <person name="Brutnell T.P."/>
        </authorList>
    </citation>
    <scope>NUCLEOTIDE SEQUENCE [LARGE SCALE GENOMIC DNA]</scope>
    <source>
        <strain evidence="3">cv. Kellogg 1175</strain>
        <tissue evidence="2">Leaf</tissue>
    </source>
</reference>
<dbReference type="PANTHER" id="PTHR33065:SF117">
    <property type="entry name" value="OS01G0590200 PROTEIN"/>
    <property type="match status" value="1"/>
</dbReference>
<gene>
    <name evidence="2" type="ORF">BAE44_0023049</name>
</gene>
<comment type="caution">
    <text evidence="2">The sequence shown here is derived from an EMBL/GenBank/DDBJ whole genome shotgun (WGS) entry which is preliminary data.</text>
</comment>
<feature type="domain" description="DUF6598" evidence="1">
    <location>
        <begin position="1"/>
        <end position="48"/>
    </location>
</feature>
<accession>A0A1E5USP6</accession>
<proteinExistence type="predicted"/>
<keyword evidence="3" id="KW-1185">Reference proteome</keyword>
<dbReference type="EMBL" id="LWDX02064899">
    <property type="protein sequence ID" value="OEL15932.1"/>
    <property type="molecule type" value="Genomic_DNA"/>
</dbReference>
<name>A0A1E5USP6_9POAL</name>
<organism evidence="2 3">
    <name type="scientific">Dichanthelium oligosanthes</name>
    <dbReference type="NCBI Taxonomy" id="888268"/>
    <lineage>
        <taxon>Eukaryota</taxon>
        <taxon>Viridiplantae</taxon>
        <taxon>Streptophyta</taxon>
        <taxon>Embryophyta</taxon>
        <taxon>Tracheophyta</taxon>
        <taxon>Spermatophyta</taxon>
        <taxon>Magnoliopsida</taxon>
        <taxon>Liliopsida</taxon>
        <taxon>Poales</taxon>
        <taxon>Poaceae</taxon>
        <taxon>PACMAD clade</taxon>
        <taxon>Panicoideae</taxon>
        <taxon>Panicodae</taxon>
        <taxon>Paniceae</taxon>
        <taxon>Dichantheliinae</taxon>
        <taxon>Dichanthelium</taxon>
    </lineage>
</organism>
<dbReference type="PANTHER" id="PTHR33065">
    <property type="entry name" value="OS07G0486400 PROTEIN"/>
    <property type="match status" value="1"/>
</dbReference>
<dbReference type="Pfam" id="PF20241">
    <property type="entry name" value="DUF6598"/>
    <property type="match status" value="1"/>
</dbReference>
<evidence type="ECO:0000313" key="2">
    <source>
        <dbReference type="EMBL" id="OEL15932.1"/>
    </source>
</evidence>
<dbReference type="STRING" id="888268.A0A1E5USP6"/>
<dbReference type="AlphaFoldDB" id="A0A1E5USP6"/>
<evidence type="ECO:0000259" key="1">
    <source>
        <dbReference type="Pfam" id="PF20241"/>
    </source>
</evidence>
<dbReference type="Proteomes" id="UP000095767">
    <property type="component" value="Unassembled WGS sequence"/>
</dbReference>
<sequence length="140" mass="15889">MQVFSLRLSRTAAYPVKIYGTFAVRDCWEPFRNYVFNRTRDDPATILPIKEEGEMSAYKQLFRGYLESDEGLSGSKSKVYGRIPSDCYGLDMCYGFLSDGIETTIEVFLDAKHSSDVKMSAFTGGFDDEVCMVAHFVILR</sequence>